<dbReference type="EMBL" id="SSOB01000069">
    <property type="protein sequence ID" value="THF72825.1"/>
    <property type="molecule type" value="Genomic_DNA"/>
</dbReference>
<proteinExistence type="predicted"/>
<protein>
    <submittedName>
        <fullName evidence="3">Gfo/Idh/MocA family oxidoreductase</fullName>
    </submittedName>
</protein>
<dbReference type="OrthoDB" id="9815825at2"/>
<dbReference type="InterPro" id="IPR052515">
    <property type="entry name" value="Gfo/Idh/MocA_Oxidoreductase"/>
</dbReference>
<evidence type="ECO:0000259" key="1">
    <source>
        <dbReference type="Pfam" id="PF01408"/>
    </source>
</evidence>
<organism evidence="3 4">
    <name type="scientific">Cohnella fermenti</name>
    <dbReference type="NCBI Taxonomy" id="2565925"/>
    <lineage>
        <taxon>Bacteria</taxon>
        <taxon>Bacillati</taxon>
        <taxon>Bacillota</taxon>
        <taxon>Bacilli</taxon>
        <taxon>Bacillales</taxon>
        <taxon>Paenibacillaceae</taxon>
        <taxon>Cohnella</taxon>
    </lineage>
</organism>
<evidence type="ECO:0000313" key="4">
    <source>
        <dbReference type="Proteomes" id="UP000310636"/>
    </source>
</evidence>
<dbReference type="Proteomes" id="UP000310636">
    <property type="component" value="Unassembled WGS sequence"/>
</dbReference>
<dbReference type="Pfam" id="PF22725">
    <property type="entry name" value="GFO_IDH_MocA_C3"/>
    <property type="match status" value="1"/>
</dbReference>
<comment type="caution">
    <text evidence="3">The sequence shown here is derived from an EMBL/GenBank/DDBJ whole genome shotgun (WGS) entry which is preliminary data.</text>
</comment>
<reference evidence="3 4" key="1">
    <citation type="submission" date="2019-04" db="EMBL/GenBank/DDBJ databases">
        <title>Cohnella sp. nov. isolated from preserved vegetables.</title>
        <authorList>
            <person name="Lin S.-Y."/>
            <person name="Hung M.-H."/>
            <person name="Young C.-C."/>
        </authorList>
    </citation>
    <scope>NUCLEOTIDE SEQUENCE [LARGE SCALE GENOMIC DNA]</scope>
    <source>
        <strain evidence="3 4">CC-MHH1044</strain>
    </source>
</reference>
<dbReference type="Gene3D" id="3.30.360.10">
    <property type="entry name" value="Dihydrodipicolinate Reductase, domain 2"/>
    <property type="match status" value="1"/>
</dbReference>
<dbReference type="InterPro" id="IPR000683">
    <property type="entry name" value="Gfo/Idh/MocA-like_OxRdtase_N"/>
</dbReference>
<feature type="domain" description="GFO/IDH/MocA-like oxidoreductase" evidence="2">
    <location>
        <begin position="134"/>
        <end position="264"/>
    </location>
</feature>
<dbReference type="SUPFAM" id="SSF51735">
    <property type="entry name" value="NAD(P)-binding Rossmann-fold domains"/>
    <property type="match status" value="1"/>
</dbReference>
<dbReference type="PANTHER" id="PTHR43249">
    <property type="entry name" value="UDP-N-ACETYL-2-AMINO-2-DEOXY-D-GLUCURONATE OXIDASE"/>
    <property type="match status" value="1"/>
</dbReference>
<dbReference type="InterPro" id="IPR036291">
    <property type="entry name" value="NAD(P)-bd_dom_sf"/>
</dbReference>
<evidence type="ECO:0000259" key="2">
    <source>
        <dbReference type="Pfam" id="PF22725"/>
    </source>
</evidence>
<dbReference type="InterPro" id="IPR055170">
    <property type="entry name" value="GFO_IDH_MocA-like_dom"/>
</dbReference>
<dbReference type="PANTHER" id="PTHR43249:SF1">
    <property type="entry name" value="D-GLUCOSIDE 3-DEHYDROGENASE"/>
    <property type="match status" value="1"/>
</dbReference>
<dbReference type="Gene3D" id="3.40.50.720">
    <property type="entry name" value="NAD(P)-binding Rossmann-like Domain"/>
    <property type="match status" value="1"/>
</dbReference>
<accession>A0A4S4BF06</accession>
<gene>
    <name evidence="3" type="ORF">E6C55_31630</name>
</gene>
<keyword evidence="4" id="KW-1185">Reference proteome</keyword>
<name>A0A4S4BF06_9BACL</name>
<evidence type="ECO:0000313" key="3">
    <source>
        <dbReference type="EMBL" id="THF72825.1"/>
    </source>
</evidence>
<dbReference type="GO" id="GO:0000166">
    <property type="term" value="F:nucleotide binding"/>
    <property type="evidence" value="ECO:0007669"/>
    <property type="project" value="InterPro"/>
</dbReference>
<dbReference type="RefSeq" id="WP_136373842.1">
    <property type="nucleotide sequence ID" value="NZ_SSOB01000069.1"/>
</dbReference>
<dbReference type="Pfam" id="PF01408">
    <property type="entry name" value="GFO_IDH_MocA"/>
    <property type="match status" value="1"/>
</dbReference>
<dbReference type="AlphaFoldDB" id="A0A4S4BF06"/>
<sequence>MSKLKVGVVGTGGIFRAVHGPGWSSHPSVDIVAMCDFRREAAEACAREYGVTRVYSDYTDMLEREKLDIVAVCTPNVYHSAVSIAALERGVHVFSEKPDAINPAEARRMAAAAARSGKLLMVMRNNRFMPASQFLKSYIESGQMGDIYTGRAGWIRRRGIPGRGGWFTTRELSGGGPLIDLGVHMIDLAMWLMGDPQPVAVSGAAYTKFAHTTLADSAHSQFGSAVENGTFDVEDLAAGFIRFANGATLQIEFSWASNIVEEMKFLELRGTSAGCSLRGDTLQLATEIEHTLCDIAPRFGSGTGSSHSRNIHHFIECVLGREEPIIRPEHGVDMIEILTAIYESASTGAEVRLDSPDK</sequence>
<feature type="domain" description="Gfo/Idh/MocA-like oxidoreductase N-terminal" evidence="1">
    <location>
        <begin position="4"/>
        <end position="122"/>
    </location>
</feature>
<dbReference type="SUPFAM" id="SSF55347">
    <property type="entry name" value="Glyceraldehyde-3-phosphate dehydrogenase-like, C-terminal domain"/>
    <property type="match status" value="1"/>
</dbReference>